<reference evidence="1 2" key="1">
    <citation type="submission" date="2020-06" db="EMBL/GenBank/DDBJ databases">
        <title>WGS assembly of Ceratodon purpureus strain R40.</title>
        <authorList>
            <person name="Carey S.B."/>
            <person name="Jenkins J."/>
            <person name="Shu S."/>
            <person name="Lovell J.T."/>
            <person name="Sreedasyam A."/>
            <person name="Maumus F."/>
            <person name="Tiley G.P."/>
            <person name="Fernandez-Pozo N."/>
            <person name="Barry K."/>
            <person name="Chen C."/>
            <person name="Wang M."/>
            <person name="Lipzen A."/>
            <person name="Daum C."/>
            <person name="Saski C.A."/>
            <person name="Payton A.C."/>
            <person name="Mcbreen J.C."/>
            <person name="Conrad R.E."/>
            <person name="Kollar L.M."/>
            <person name="Olsson S."/>
            <person name="Huttunen S."/>
            <person name="Landis J.B."/>
            <person name="Wickett N.J."/>
            <person name="Johnson M.G."/>
            <person name="Rensing S.A."/>
            <person name="Grimwood J."/>
            <person name="Schmutz J."/>
            <person name="Mcdaniel S.F."/>
        </authorList>
    </citation>
    <scope>NUCLEOTIDE SEQUENCE [LARGE SCALE GENOMIC DNA]</scope>
    <source>
        <strain evidence="1 2">R40</strain>
    </source>
</reference>
<sequence>IIESHQDSNTLLQQLPAATLRGEQIASTQASNTRRATHHGSLALESALGTVLCRHLSVTGGTKAKTSEASRR</sequence>
<keyword evidence="2" id="KW-1185">Reference proteome</keyword>
<proteinExistence type="predicted"/>
<comment type="caution">
    <text evidence="1">The sequence shown here is derived from an EMBL/GenBank/DDBJ whole genome shotgun (WGS) entry which is preliminary data.</text>
</comment>
<accession>A0A8T0HJI3</accession>
<protein>
    <submittedName>
        <fullName evidence="1">Uncharacterized protein</fullName>
    </submittedName>
</protein>
<evidence type="ECO:0000313" key="1">
    <source>
        <dbReference type="EMBL" id="KAG0570943.1"/>
    </source>
</evidence>
<feature type="non-terminal residue" evidence="1">
    <location>
        <position position="1"/>
    </location>
</feature>
<dbReference type="Proteomes" id="UP000822688">
    <property type="component" value="Chromosome 6"/>
</dbReference>
<feature type="non-terminal residue" evidence="1">
    <location>
        <position position="72"/>
    </location>
</feature>
<evidence type="ECO:0000313" key="2">
    <source>
        <dbReference type="Proteomes" id="UP000822688"/>
    </source>
</evidence>
<gene>
    <name evidence="1" type="ORF">KC19_6G199500</name>
</gene>
<dbReference type="EMBL" id="CM026427">
    <property type="protein sequence ID" value="KAG0570943.1"/>
    <property type="molecule type" value="Genomic_DNA"/>
</dbReference>
<dbReference type="AlphaFoldDB" id="A0A8T0HJI3"/>
<organism evidence="1 2">
    <name type="scientific">Ceratodon purpureus</name>
    <name type="common">Fire moss</name>
    <name type="synonym">Dicranum purpureum</name>
    <dbReference type="NCBI Taxonomy" id="3225"/>
    <lineage>
        <taxon>Eukaryota</taxon>
        <taxon>Viridiplantae</taxon>
        <taxon>Streptophyta</taxon>
        <taxon>Embryophyta</taxon>
        <taxon>Bryophyta</taxon>
        <taxon>Bryophytina</taxon>
        <taxon>Bryopsida</taxon>
        <taxon>Dicranidae</taxon>
        <taxon>Pseudoditrichales</taxon>
        <taxon>Ditrichaceae</taxon>
        <taxon>Ceratodon</taxon>
    </lineage>
</organism>
<name>A0A8T0HJI3_CERPU</name>